<evidence type="ECO:0000259" key="8">
    <source>
        <dbReference type="PROSITE" id="PS50893"/>
    </source>
</evidence>
<dbReference type="Gene3D" id="3.40.50.300">
    <property type="entry name" value="P-loop containing nucleotide triphosphate hydrolases"/>
    <property type="match status" value="2"/>
</dbReference>
<keyword evidence="4" id="KW-0677">Repeat</keyword>
<dbReference type="InterPro" id="IPR027417">
    <property type="entry name" value="P-loop_NTPase"/>
</dbReference>
<keyword evidence="3" id="KW-0762">Sugar transport</keyword>
<evidence type="ECO:0000256" key="1">
    <source>
        <dbReference type="ARBA" id="ARBA00005417"/>
    </source>
</evidence>
<evidence type="ECO:0000256" key="4">
    <source>
        <dbReference type="ARBA" id="ARBA00022737"/>
    </source>
</evidence>
<organism evidence="9 10">
    <name type="scientific">Hoeflea prorocentri</name>
    <dbReference type="NCBI Taxonomy" id="1922333"/>
    <lineage>
        <taxon>Bacteria</taxon>
        <taxon>Pseudomonadati</taxon>
        <taxon>Pseudomonadota</taxon>
        <taxon>Alphaproteobacteria</taxon>
        <taxon>Hyphomicrobiales</taxon>
        <taxon>Rhizobiaceae</taxon>
        <taxon>Hoeflea</taxon>
    </lineage>
</organism>
<dbReference type="SUPFAM" id="SSF52540">
    <property type="entry name" value="P-loop containing nucleoside triphosphate hydrolases"/>
    <property type="match status" value="2"/>
</dbReference>
<keyword evidence="10" id="KW-1185">Reference proteome</keyword>
<dbReference type="CDD" id="cd03215">
    <property type="entry name" value="ABC_Carb_Monos_II"/>
    <property type="match status" value="1"/>
</dbReference>
<evidence type="ECO:0000256" key="7">
    <source>
        <dbReference type="ARBA" id="ARBA00023136"/>
    </source>
</evidence>
<evidence type="ECO:0000313" key="9">
    <source>
        <dbReference type="EMBL" id="MDA5399391.1"/>
    </source>
</evidence>
<evidence type="ECO:0000256" key="2">
    <source>
        <dbReference type="ARBA" id="ARBA00022448"/>
    </source>
</evidence>
<dbReference type="GO" id="GO:0005524">
    <property type="term" value="F:ATP binding"/>
    <property type="evidence" value="ECO:0007669"/>
    <property type="project" value="UniProtKB-KW"/>
</dbReference>
<dbReference type="RefSeq" id="WP_267990829.1">
    <property type="nucleotide sequence ID" value="NZ_JAPJZI010000001.1"/>
</dbReference>
<dbReference type="InterPro" id="IPR017871">
    <property type="entry name" value="ABC_transporter-like_CS"/>
</dbReference>
<dbReference type="InterPro" id="IPR050107">
    <property type="entry name" value="ABC_carbohydrate_import_ATPase"/>
</dbReference>
<sequence length="512" mass="54927">MNDAGTSQPAVCRLSGISKSFGDVKALSDVSFDVRKGEFLAIVGENGAGKSTAMSILFGLLEPDTGHIEIDGKPRKLKSARDAIDAGFGMVHQHFKLYPDLTVLENVLVGDEGANGLGLIPFRDRRKAFKKLVSEFSFSLDPDRKVSDLPVDARQQLEIVKMLSRGASTVILDEPTAVLTPQESLALYTMLKKLCAQGKSVVLITHKLGEVMDNSERVLVMRQGELVAERQTADTNPDELAELMVGRQIEAVEKVSGVRAEVVASLQDVSVAGLSDKPALDAVSFDLRAGEIFGVAGVSGNGQKELVNAIVGLETISGGTISFQDRTISAMSVAQRRAAGIGYMAEDRMAMGLAARGSVAENLISGREGRPEFSASGFLRARRIRQFARELVKSFDIRTPSAQQQVGNLSGGNQQKVIVARELSAKPRFLVVENPCWGIDVGAISFIHQQILDLAADGVAVLLISNDLEELFALSDRVGVMFEGRMNRIFDRSELDAFAVGAAMSGTMGEAA</sequence>
<keyword evidence="7" id="KW-0472">Membrane</keyword>
<dbReference type="PANTHER" id="PTHR43790">
    <property type="entry name" value="CARBOHYDRATE TRANSPORT ATP-BINDING PROTEIN MG119-RELATED"/>
    <property type="match status" value="1"/>
</dbReference>
<dbReference type="Pfam" id="PF00005">
    <property type="entry name" value="ABC_tran"/>
    <property type="match status" value="2"/>
</dbReference>
<dbReference type="AlphaFoldDB" id="A0A9X3UM39"/>
<evidence type="ECO:0000256" key="6">
    <source>
        <dbReference type="ARBA" id="ARBA00022840"/>
    </source>
</evidence>
<dbReference type="InterPro" id="IPR003593">
    <property type="entry name" value="AAA+_ATPase"/>
</dbReference>
<feature type="domain" description="ABC transporter" evidence="8">
    <location>
        <begin position="12"/>
        <end position="248"/>
    </location>
</feature>
<reference evidence="9" key="1">
    <citation type="submission" date="2022-11" db="EMBL/GenBank/DDBJ databases">
        <title>Draft genome sequence of Hoeflea poritis E7-10 and Hoeflea prorocentri PM5-8, separated from scleractinian coral Porites lutea and marine dinoflagellate.</title>
        <authorList>
            <person name="Zhang G."/>
            <person name="Wei Q."/>
            <person name="Cai L."/>
        </authorList>
    </citation>
    <scope>NUCLEOTIDE SEQUENCE</scope>
    <source>
        <strain evidence="9">PM5-8</strain>
    </source>
</reference>
<dbReference type="GO" id="GO:0016887">
    <property type="term" value="F:ATP hydrolysis activity"/>
    <property type="evidence" value="ECO:0007669"/>
    <property type="project" value="InterPro"/>
</dbReference>
<name>A0A9X3UM39_9HYPH</name>
<dbReference type="PROSITE" id="PS00211">
    <property type="entry name" value="ABC_TRANSPORTER_1"/>
    <property type="match status" value="1"/>
</dbReference>
<keyword evidence="5" id="KW-0547">Nucleotide-binding</keyword>
<evidence type="ECO:0000256" key="5">
    <source>
        <dbReference type="ARBA" id="ARBA00022741"/>
    </source>
</evidence>
<dbReference type="SMART" id="SM00382">
    <property type="entry name" value="AAA"/>
    <property type="match status" value="1"/>
</dbReference>
<keyword evidence="2" id="KW-0813">Transport</keyword>
<dbReference type="PANTHER" id="PTHR43790:SF9">
    <property type="entry name" value="GALACTOFURANOSE TRANSPORTER ATP-BINDING PROTEIN YTFR"/>
    <property type="match status" value="1"/>
</dbReference>
<evidence type="ECO:0000256" key="3">
    <source>
        <dbReference type="ARBA" id="ARBA00022597"/>
    </source>
</evidence>
<gene>
    <name evidence="9" type="ORF">OQ273_12485</name>
</gene>
<evidence type="ECO:0000313" key="10">
    <source>
        <dbReference type="Proteomes" id="UP001151234"/>
    </source>
</evidence>
<feature type="domain" description="ABC transporter" evidence="8">
    <location>
        <begin position="264"/>
        <end position="508"/>
    </location>
</feature>
<dbReference type="EMBL" id="JAPJZI010000001">
    <property type="protein sequence ID" value="MDA5399391.1"/>
    <property type="molecule type" value="Genomic_DNA"/>
</dbReference>
<dbReference type="InterPro" id="IPR003439">
    <property type="entry name" value="ABC_transporter-like_ATP-bd"/>
</dbReference>
<dbReference type="Proteomes" id="UP001151234">
    <property type="component" value="Unassembled WGS sequence"/>
</dbReference>
<accession>A0A9X3UM39</accession>
<dbReference type="CDD" id="cd03216">
    <property type="entry name" value="ABC_Carb_Monos_I"/>
    <property type="match status" value="1"/>
</dbReference>
<protein>
    <submittedName>
        <fullName evidence="9">ABC transporter ATP-binding protein</fullName>
    </submittedName>
</protein>
<dbReference type="PROSITE" id="PS50893">
    <property type="entry name" value="ABC_TRANSPORTER_2"/>
    <property type="match status" value="2"/>
</dbReference>
<keyword evidence="6 9" id="KW-0067">ATP-binding</keyword>
<comment type="caution">
    <text evidence="9">The sequence shown here is derived from an EMBL/GenBank/DDBJ whole genome shotgun (WGS) entry which is preliminary data.</text>
</comment>
<proteinExistence type="inferred from homology"/>
<comment type="similarity">
    <text evidence="1">Belongs to the ABC transporter superfamily.</text>
</comment>